<comment type="caution">
    <text evidence="2">The sequence shown here is derived from an EMBL/GenBank/DDBJ whole genome shotgun (WGS) entry which is preliminary data.</text>
</comment>
<organism evidence="2 3">
    <name type="scientific">Micromonospora fulviviridis</name>
    <dbReference type="NCBI Taxonomy" id="47860"/>
    <lineage>
        <taxon>Bacteria</taxon>
        <taxon>Bacillati</taxon>
        <taxon>Actinomycetota</taxon>
        <taxon>Actinomycetes</taxon>
        <taxon>Micromonosporales</taxon>
        <taxon>Micromonosporaceae</taxon>
        <taxon>Micromonospora</taxon>
    </lineage>
</organism>
<name>A0ABV2VUU9_9ACTN</name>
<reference evidence="2 3" key="1">
    <citation type="submission" date="2024-06" db="EMBL/GenBank/DDBJ databases">
        <title>The Natural Products Discovery Center: Release of the First 8490 Sequenced Strains for Exploring Actinobacteria Biosynthetic Diversity.</title>
        <authorList>
            <person name="Kalkreuter E."/>
            <person name="Kautsar S.A."/>
            <person name="Yang D."/>
            <person name="Bader C.D."/>
            <person name="Teijaro C.N."/>
            <person name="Fluegel L."/>
            <person name="Davis C.M."/>
            <person name="Simpson J.R."/>
            <person name="Lauterbach L."/>
            <person name="Steele A.D."/>
            <person name="Gui C."/>
            <person name="Meng S."/>
            <person name="Li G."/>
            <person name="Viehrig K."/>
            <person name="Ye F."/>
            <person name="Su P."/>
            <person name="Kiefer A.F."/>
            <person name="Nichols A."/>
            <person name="Cepeda A.J."/>
            <person name="Yan W."/>
            <person name="Fan B."/>
            <person name="Jiang Y."/>
            <person name="Adhikari A."/>
            <person name="Zheng C.-J."/>
            <person name="Schuster L."/>
            <person name="Cowan T.M."/>
            <person name="Smanski M.J."/>
            <person name="Chevrette M.G."/>
            <person name="De Carvalho L.P.S."/>
            <person name="Shen B."/>
        </authorList>
    </citation>
    <scope>NUCLEOTIDE SEQUENCE [LARGE SCALE GENOMIC DNA]</scope>
    <source>
        <strain evidence="2 3">NPDC006286</strain>
    </source>
</reference>
<dbReference type="Pfam" id="PF00221">
    <property type="entry name" value="Lyase_aromatic"/>
    <property type="match status" value="1"/>
</dbReference>
<proteinExistence type="predicted"/>
<dbReference type="Proteomes" id="UP001550348">
    <property type="component" value="Unassembled WGS sequence"/>
</dbReference>
<keyword evidence="3" id="KW-1185">Reference proteome</keyword>
<evidence type="ECO:0000256" key="1">
    <source>
        <dbReference type="ARBA" id="ARBA00023239"/>
    </source>
</evidence>
<dbReference type="InterPro" id="IPR008948">
    <property type="entry name" value="L-Aspartase-like"/>
</dbReference>
<dbReference type="RefSeq" id="WP_355668061.1">
    <property type="nucleotide sequence ID" value="NZ_JBEXRX010000200.1"/>
</dbReference>
<keyword evidence="1" id="KW-0456">Lyase</keyword>
<dbReference type="CDD" id="cd00332">
    <property type="entry name" value="PAL-HAL"/>
    <property type="match status" value="1"/>
</dbReference>
<evidence type="ECO:0000313" key="2">
    <source>
        <dbReference type="EMBL" id="MEU0156556.1"/>
    </source>
</evidence>
<evidence type="ECO:0000313" key="3">
    <source>
        <dbReference type="Proteomes" id="UP001550348"/>
    </source>
</evidence>
<dbReference type="SUPFAM" id="SSF48557">
    <property type="entry name" value="L-aspartase-like"/>
    <property type="match status" value="1"/>
</dbReference>
<protein>
    <submittedName>
        <fullName evidence="2">Aromatic amino acid ammonia-lyase</fullName>
    </submittedName>
</protein>
<sequence>MQVKIDGESLDVAGVCRVAAQPGTRVLFTPSAERRMMSSRHVLSDLLNAGTPVYGVTTGLGDSVVRRSSPTSGPALQQALVASYLNGTGPIASPELARAAMLVRLNCLARGDSAISSGVVDRLVLFLEHDVLPMIPERGSVGASGDLMHLCYLAAPLVGEAEVCYRGAVRPSREVLDELGLEPLRLEPKDTIALVNGTSFSTALAALVTGQVEDLVIAAEAATALATEALLGNRGHFAAFINERKPHPGQVTSARRIRSYLKGSGLALDHGVDGDRSGRADLDGFVRPAGVVQNRYSIRCAPHVIGVLRDTLSWVKPWVETEINSSNDNPLFDSEFGTVHTGGNFYAGHIAQAMDALKPALANVADLLDRQLALLVDEKFNNGLSANLVPDDLASGPDAALHHGFKGMQIVASGLTAEALKLCAPAGVHSRSTESHMEDKVSMSGIAARDARTVLELVTEVTAIQLIAACQAVELRCATASAPGTAAVRQAVRERVVPMRQGRRMDHDIQAVVDLIRSGGISKIKTEGENCA</sequence>
<dbReference type="PANTHER" id="PTHR10362">
    <property type="entry name" value="HISTIDINE AMMONIA-LYASE"/>
    <property type="match status" value="1"/>
</dbReference>
<gene>
    <name evidence="2" type="ORF">ABZ071_32690</name>
</gene>
<dbReference type="Gene3D" id="1.20.200.10">
    <property type="entry name" value="Fumarase/aspartase (Central domain)"/>
    <property type="match status" value="1"/>
</dbReference>
<dbReference type="InterPro" id="IPR001106">
    <property type="entry name" value="Aromatic_Lyase"/>
</dbReference>
<accession>A0ABV2VUU9</accession>
<dbReference type="InterPro" id="IPR024083">
    <property type="entry name" value="Fumarase/histidase_N"/>
</dbReference>
<dbReference type="Gene3D" id="1.10.275.10">
    <property type="entry name" value="Fumarase/aspartase (N-terminal domain)"/>
    <property type="match status" value="1"/>
</dbReference>
<dbReference type="EMBL" id="JBEXRX010000200">
    <property type="protein sequence ID" value="MEU0156556.1"/>
    <property type="molecule type" value="Genomic_DNA"/>
</dbReference>